<dbReference type="InterPro" id="IPR036278">
    <property type="entry name" value="Sialidase_sf"/>
</dbReference>
<gene>
    <name evidence="1" type="ORF">PAECIP111894_02949</name>
</gene>
<dbReference type="InterPro" id="IPR000408">
    <property type="entry name" value="Reg_chr_condens"/>
</dbReference>
<name>A0ABN8FMM2_9BACL</name>
<keyword evidence="2" id="KW-1185">Reference proteome</keyword>
<dbReference type="EMBL" id="CAKMAB010000014">
    <property type="protein sequence ID" value="CAH1056794.1"/>
    <property type="molecule type" value="Genomic_DNA"/>
</dbReference>
<protein>
    <submittedName>
        <fullName evidence="1">Uncharacterized protein</fullName>
    </submittedName>
</protein>
<dbReference type="InterPro" id="IPR051553">
    <property type="entry name" value="Ran_GTPase-activating"/>
</dbReference>
<dbReference type="PROSITE" id="PS50012">
    <property type="entry name" value="RCC1_3"/>
    <property type="match status" value="2"/>
</dbReference>
<organism evidence="1 2">
    <name type="scientific">Paenibacillus pseudetheri</name>
    <dbReference type="NCBI Taxonomy" id="2897682"/>
    <lineage>
        <taxon>Bacteria</taxon>
        <taxon>Bacillati</taxon>
        <taxon>Bacillota</taxon>
        <taxon>Bacilli</taxon>
        <taxon>Bacillales</taxon>
        <taxon>Paenibacillaceae</taxon>
        <taxon>Paenibacillus</taxon>
    </lineage>
</organism>
<dbReference type="PANTHER" id="PTHR45982">
    <property type="entry name" value="REGULATOR OF CHROMOSOME CONDENSATION"/>
    <property type="match status" value="1"/>
</dbReference>
<proteinExistence type="predicted"/>
<reference evidence="1" key="1">
    <citation type="submission" date="2021-12" db="EMBL/GenBank/DDBJ databases">
        <authorList>
            <person name="Criscuolo A."/>
        </authorList>
    </citation>
    <scope>NUCLEOTIDE SEQUENCE</scope>
    <source>
        <strain evidence="1">CIP111894</strain>
    </source>
</reference>
<evidence type="ECO:0000313" key="1">
    <source>
        <dbReference type="EMBL" id="CAH1056794.1"/>
    </source>
</evidence>
<dbReference type="InterPro" id="IPR009091">
    <property type="entry name" value="RCC1/BLIP-II"/>
</dbReference>
<dbReference type="Gene3D" id="2.130.10.30">
    <property type="entry name" value="Regulator of chromosome condensation 1/beta-lactamase-inhibitor protein II"/>
    <property type="match status" value="3"/>
</dbReference>
<dbReference type="SUPFAM" id="SSF50939">
    <property type="entry name" value="Sialidases"/>
    <property type="match status" value="2"/>
</dbReference>
<dbReference type="SUPFAM" id="SSF50985">
    <property type="entry name" value="RCC1/BLIP-II"/>
    <property type="match status" value="2"/>
</dbReference>
<dbReference type="Pfam" id="PF00415">
    <property type="entry name" value="RCC1"/>
    <property type="match status" value="1"/>
</dbReference>
<dbReference type="PANTHER" id="PTHR45982:SF1">
    <property type="entry name" value="REGULATOR OF CHROMOSOME CONDENSATION"/>
    <property type="match status" value="1"/>
</dbReference>
<evidence type="ECO:0000313" key="2">
    <source>
        <dbReference type="Proteomes" id="UP000838749"/>
    </source>
</evidence>
<dbReference type="Proteomes" id="UP000838749">
    <property type="component" value="Unassembled WGS sequence"/>
</dbReference>
<sequence>MNLFKRIVPKNITLIVLILLLITGTFITAVPSAKALEVGNQDANTSVKVQKIVASNLQSYALDIQGNLWAWGQYNSIGEIGNAAPQEVSFFKDKPIKDIQGGNQFLQVLLKDGTVWGRFNYSKDTASFSQIKGLKQIVQISDAEAYVYATQSDGTVWMYVPSEPGKAAVKRPELSNAGFKAFFDTYAIKNDGTVWSIGNKSSVPIQVEGLSGIKKIIDGQTNQPNYALSEDGQVWGWGVSTIYTSSPDTGVINLKLLQGEEGAVERVEGLEGIQDITSGENFYTVLKEDRTVWAWGFNDRNQLGDGTTKYSVQPVKVSNLNNAVGLSNGCMAAHSFALLVDGSAVTWGDNSKQQSGTGSDQKTIPTPQKVAFSTLTGDAEKQFTFTFDGVKGNELGQAASNGKGLVIIPKLTGFLVSKDGGATWSTRPLPINSNKISLTYQHDRFFLSDQNLSLPHLYYSLDGEKWIETAVELQSSVLRAYTITWQNNQFILLSYPDQTMKTEVYTSTDGSMWNLQGTIGERLDQIYWNGKRYLMTYGGYAYYGSASTRNQFLYIPSDKRNVELIVYTSDNLSQWTQQSGKVNNNLKYKATINGKPIRNYWLTFDELQSDGTLVFYDTEGNNLSTKDGINFKLVRTSDMFSGLYSRSEIFWNGKQYLIYATRFREEGIVFVSTDKVNWQQQKIPNMPLGMMVTYTGKCFVGHSGTRLAVSKDGLKWDLKQSAKPDASFSQVVKGNGIYVAVGSLYTYAVPTVATSKDGRNWQQILLGNREDTTVNGLTSVAWNGNIFVAVGLQYAWTSKDGIAWNRNNKPLDAEMKHVIWTGKQYVAIGHAKGNDKKSMIYSSENGTTWKKIYDWSGKLTDIATHNGTTVVVGTNGSKAIVLQSNNLTKWKLQTFTLGNDLPNWKQQQNDYEEAYTFLNVQWAKDKFIIVSDHIYSSANGLQWTAVKGQYDQYIETHAASSNASRLVWTGKDYRFISSNRIGVSKDLKSWNFYEHNEFYNFNEMLWTGTDMLVTGAGGLLVHLREN</sequence>
<accession>A0ABN8FMM2</accession>
<comment type="caution">
    <text evidence="1">The sequence shown here is derived from an EMBL/GenBank/DDBJ whole genome shotgun (WGS) entry which is preliminary data.</text>
</comment>